<protein>
    <submittedName>
        <fullName evidence="1">Uncharacterized protein</fullName>
    </submittedName>
</protein>
<reference evidence="1" key="3">
    <citation type="submission" date="2023-05" db="EMBL/GenBank/DDBJ databases">
        <authorList>
            <person name="Smith C.H."/>
        </authorList>
    </citation>
    <scope>NUCLEOTIDE SEQUENCE</scope>
    <source>
        <strain evidence="1">CHS0354</strain>
        <tissue evidence="1">Mantle</tissue>
    </source>
</reference>
<sequence>MGQPEEVWATLTSMEVKKRRLQWNFLAASEITANDSTLGSIQSLPSVKRYLPVPASITIAISRPELVVMRKMQLYGTTGNFLKRQPMFPKMTSLKIIDFSAVGNSKTFTPHIHRL</sequence>
<comment type="caution">
    <text evidence="1">The sequence shown here is derived from an EMBL/GenBank/DDBJ whole genome shotgun (WGS) entry which is preliminary data.</text>
</comment>
<dbReference type="EMBL" id="JAEAOA010002033">
    <property type="protein sequence ID" value="KAK3598378.1"/>
    <property type="molecule type" value="Genomic_DNA"/>
</dbReference>
<keyword evidence="2" id="KW-1185">Reference proteome</keyword>
<dbReference type="AlphaFoldDB" id="A0AAE0W1A4"/>
<gene>
    <name evidence="1" type="ORF">CHS0354_034552</name>
</gene>
<organism evidence="1 2">
    <name type="scientific">Potamilus streckersoni</name>
    <dbReference type="NCBI Taxonomy" id="2493646"/>
    <lineage>
        <taxon>Eukaryota</taxon>
        <taxon>Metazoa</taxon>
        <taxon>Spiralia</taxon>
        <taxon>Lophotrochozoa</taxon>
        <taxon>Mollusca</taxon>
        <taxon>Bivalvia</taxon>
        <taxon>Autobranchia</taxon>
        <taxon>Heteroconchia</taxon>
        <taxon>Palaeoheterodonta</taxon>
        <taxon>Unionida</taxon>
        <taxon>Unionoidea</taxon>
        <taxon>Unionidae</taxon>
        <taxon>Ambleminae</taxon>
        <taxon>Lampsilini</taxon>
        <taxon>Potamilus</taxon>
    </lineage>
</organism>
<evidence type="ECO:0000313" key="1">
    <source>
        <dbReference type="EMBL" id="KAK3598378.1"/>
    </source>
</evidence>
<dbReference type="Proteomes" id="UP001195483">
    <property type="component" value="Unassembled WGS sequence"/>
</dbReference>
<reference evidence="1" key="1">
    <citation type="journal article" date="2021" name="Genome Biol. Evol.">
        <title>A High-Quality Reference Genome for a Parasitic Bivalve with Doubly Uniparental Inheritance (Bivalvia: Unionida).</title>
        <authorList>
            <person name="Smith C.H."/>
        </authorList>
    </citation>
    <scope>NUCLEOTIDE SEQUENCE</scope>
    <source>
        <strain evidence="1">CHS0354</strain>
    </source>
</reference>
<accession>A0AAE0W1A4</accession>
<name>A0AAE0W1A4_9BIVA</name>
<proteinExistence type="predicted"/>
<reference evidence="1" key="2">
    <citation type="journal article" date="2021" name="Genome Biol. Evol.">
        <title>Developing a high-quality reference genome for a parasitic bivalve with doubly uniparental inheritance (Bivalvia: Unionida).</title>
        <authorList>
            <person name="Smith C.H."/>
        </authorList>
    </citation>
    <scope>NUCLEOTIDE SEQUENCE</scope>
    <source>
        <strain evidence="1">CHS0354</strain>
        <tissue evidence="1">Mantle</tissue>
    </source>
</reference>
<evidence type="ECO:0000313" key="2">
    <source>
        <dbReference type="Proteomes" id="UP001195483"/>
    </source>
</evidence>